<reference evidence="2" key="2">
    <citation type="submission" date="2017-10" db="EMBL/GenBank/DDBJ databases">
        <authorList>
            <person name="Banno H."/>
            <person name="Chua N.-H."/>
        </authorList>
    </citation>
    <scope>NUCLEOTIDE SEQUENCE [LARGE SCALE GENOMIC DNA]</scope>
    <source>
        <strain evidence="2">Kuenenia_mbr1_ru-nijmegen</strain>
    </source>
</reference>
<dbReference type="InterPro" id="IPR038573">
    <property type="entry name" value="BrnT_sf"/>
</dbReference>
<accession>A0A2C9CDT6</accession>
<protein>
    <recommendedName>
        <fullName evidence="5">BrnT family toxin</fullName>
    </recommendedName>
</protein>
<evidence type="ECO:0000313" key="1">
    <source>
        <dbReference type="EMBL" id="QII10309.1"/>
    </source>
</evidence>
<reference evidence="3" key="1">
    <citation type="submission" date="2017-10" db="EMBL/GenBank/DDBJ databases">
        <authorList>
            <person name="Frank J."/>
        </authorList>
    </citation>
    <scope>NUCLEOTIDE SEQUENCE [LARGE SCALE GENOMIC DNA]</scope>
</reference>
<proteinExistence type="predicted"/>
<dbReference type="Proteomes" id="UP000501926">
    <property type="component" value="Chromosome"/>
</dbReference>
<dbReference type="Gene3D" id="3.10.450.530">
    <property type="entry name" value="Ribonuclease toxin, BrnT, of type II toxin-antitoxin system"/>
    <property type="match status" value="1"/>
</dbReference>
<sequence length="43" mass="4740">MEFDWDPGKSDANFKKHGITFHVAATVFGDPLAITFSDPDNSI</sequence>
<dbReference type="InterPro" id="IPR007460">
    <property type="entry name" value="BrnT_toxin"/>
</dbReference>
<dbReference type="Pfam" id="PF04365">
    <property type="entry name" value="BrnT_toxin"/>
    <property type="match status" value="1"/>
</dbReference>
<organism evidence="2 3">
    <name type="scientific">Kuenenia stuttgartiensis</name>
    <dbReference type="NCBI Taxonomy" id="174633"/>
    <lineage>
        <taxon>Bacteria</taxon>
        <taxon>Pseudomonadati</taxon>
        <taxon>Planctomycetota</taxon>
        <taxon>Candidatus Brocadiia</taxon>
        <taxon>Candidatus Brocadiales</taxon>
        <taxon>Candidatus Brocadiaceae</taxon>
        <taxon>Candidatus Kuenenia</taxon>
    </lineage>
</organism>
<name>A0A2C9CDT6_KUEST</name>
<dbReference type="AlphaFoldDB" id="A0A2C9CDT6"/>
<keyword evidence="3" id="KW-1185">Reference proteome</keyword>
<evidence type="ECO:0000313" key="2">
    <source>
        <dbReference type="EMBL" id="SOH03856.1"/>
    </source>
</evidence>
<dbReference type="EMBL" id="CP049055">
    <property type="protein sequence ID" value="QII10309.1"/>
    <property type="molecule type" value="Genomic_DNA"/>
</dbReference>
<dbReference type="KEGG" id="kst:KSMBR1_1356"/>
<dbReference type="Proteomes" id="UP000221734">
    <property type="component" value="Chromosome Kuenenia_stuttgartiensis_MBR1"/>
</dbReference>
<gene>
    <name evidence="1" type="ORF">KsCSTR_09300</name>
    <name evidence="2" type="ORF">KSMBR1_1356</name>
</gene>
<evidence type="ECO:0000313" key="3">
    <source>
        <dbReference type="Proteomes" id="UP000221734"/>
    </source>
</evidence>
<reference evidence="1 4" key="3">
    <citation type="submission" date="2020-02" db="EMBL/GenBank/DDBJ databases">
        <title>Newly sequenced genome of strain CSTR1 showed variability in Candidatus Kuenenia stuttgartiensis genomes.</title>
        <authorList>
            <person name="Ding C."/>
            <person name="Adrian L."/>
        </authorList>
    </citation>
    <scope>NUCLEOTIDE SEQUENCE [LARGE SCALE GENOMIC DNA]</scope>
    <source>
        <strain evidence="1 4">CSTR1</strain>
    </source>
</reference>
<evidence type="ECO:0000313" key="4">
    <source>
        <dbReference type="Proteomes" id="UP000501926"/>
    </source>
</evidence>
<dbReference type="EMBL" id="LT934425">
    <property type="protein sequence ID" value="SOH03856.1"/>
    <property type="molecule type" value="Genomic_DNA"/>
</dbReference>
<evidence type="ECO:0008006" key="5">
    <source>
        <dbReference type="Google" id="ProtNLM"/>
    </source>
</evidence>